<dbReference type="EMBL" id="BNCJ01000004">
    <property type="protein sequence ID" value="GHF48828.1"/>
    <property type="molecule type" value="Genomic_DNA"/>
</dbReference>
<comment type="caution">
    <text evidence="1">The sequence shown here is derived from an EMBL/GenBank/DDBJ whole genome shotgun (WGS) entry which is preliminary data.</text>
</comment>
<keyword evidence="2" id="KW-1185">Reference proteome</keyword>
<proteinExistence type="predicted"/>
<dbReference type="SUPFAM" id="SSF53254">
    <property type="entry name" value="Phosphoglycerate mutase-like"/>
    <property type="match status" value="1"/>
</dbReference>
<protein>
    <submittedName>
        <fullName evidence="1">Phosphoglycerate mutase</fullName>
    </submittedName>
</protein>
<accession>A0A8J3M6S3</accession>
<dbReference type="InterPro" id="IPR013078">
    <property type="entry name" value="His_Pase_superF_clade-1"/>
</dbReference>
<name>A0A8J3M6S3_9RHOB</name>
<dbReference type="Proteomes" id="UP000626220">
    <property type="component" value="Unassembled WGS sequence"/>
</dbReference>
<evidence type="ECO:0000313" key="2">
    <source>
        <dbReference type="Proteomes" id="UP000626220"/>
    </source>
</evidence>
<dbReference type="Pfam" id="PF00300">
    <property type="entry name" value="His_Phos_1"/>
    <property type="match status" value="1"/>
</dbReference>
<gene>
    <name evidence="1" type="ORF">GCM10017056_20470</name>
</gene>
<organism evidence="1 2">
    <name type="scientific">Seohaeicola zhoushanensis</name>
    <dbReference type="NCBI Taxonomy" id="1569283"/>
    <lineage>
        <taxon>Bacteria</taxon>
        <taxon>Pseudomonadati</taxon>
        <taxon>Pseudomonadota</taxon>
        <taxon>Alphaproteobacteria</taxon>
        <taxon>Rhodobacterales</taxon>
        <taxon>Roseobacteraceae</taxon>
        <taxon>Seohaeicola</taxon>
    </lineage>
</organism>
<reference evidence="1" key="2">
    <citation type="submission" date="2020-09" db="EMBL/GenBank/DDBJ databases">
        <authorList>
            <person name="Sun Q."/>
            <person name="Kim S."/>
        </authorList>
    </citation>
    <scope>NUCLEOTIDE SEQUENCE</scope>
    <source>
        <strain evidence="1">KCTC 42650</strain>
    </source>
</reference>
<dbReference type="InterPro" id="IPR029033">
    <property type="entry name" value="His_PPase_superfam"/>
</dbReference>
<sequence>MARRVVYLSHPQVIVDAAKPVERWSLNPTGQARVAALAASGRLVGTAWIVSSAETKAIETADPLARALGLTPIIRAAMHENDRSATGFLPPAEFETVADTFFANPETSVRGWETAAAAQRRICGEVRACLSDFPEGDGLIVGHGAVGTLLYSALAELPISRRHDQPAGGGNWFAFTGWSAPLAPWAPMETLGTRL</sequence>
<evidence type="ECO:0000313" key="1">
    <source>
        <dbReference type="EMBL" id="GHF48828.1"/>
    </source>
</evidence>
<dbReference type="AlphaFoldDB" id="A0A8J3M6S3"/>
<dbReference type="RefSeq" id="WP_189679981.1">
    <property type="nucleotide sequence ID" value="NZ_BNCJ01000004.1"/>
</dbReference>
<dbReference type="Gene3D" id="3.40.50.1240">
    <property type="entry name" value="Phosphoglycerate mutase-like"/>
    <property type="match status" value="1"/>
</dbReference>
<reference evidence="1" key="1">
    <citation type="journal article" date="2014" name="Int. J. Syst. Evol. Microbiol.">
        <title>Complete genome sequence of Corynebacterium casei LMG S-19264T (=DSM 44701T), isolated from a smear-ripened cheese.</title>
        <authorList>
            <consortium name="US DOE Joint Genome Institute (JGI-PGF)"/>
            <person name="Walter F."/>
            <person name="Albersmeier A."/>
            <person name="Kalinowski J."/>
            <person name="Ruckert C."/>
        </authorList>
    </citation>
    <scope>NUCLEOTIDE SEQUENCE</scope>
    <source>
        <strain evidence="1">KCTC 42650</strain>
    </source>
</reference>